<protein>
    <submittedName>
        <fullName evidence="2">Competence/damaged-inducible protein CinA-like protein</fullName>
    </submittedName>
</protein>
<sequence length="152" mass="15876">MLAQLAQTLLARKLTLSSVESCTGGGLAAQCTDLPGSSAWFLGSVVTYANSMKLQLGVDPHVLAEQGAVSAAVVSAMAQKGLEYCASDWCVAISGVAGPDGGSAEKPVGTVWLAWAQGDQVWSERQLFSGSRQQIRQQAIDRALGKLLILLN</sequence>
<evidence type="ECO:0000259" key="1">
    <source>
        <dbReference type="Pfam" id="PF02464"/>
    </source>
</evidence>
<evidence type="ECO:0000313" key="3">
    <source>
        <dbReference type="Proteomes" id="UP000229757"/>
    </source>
</evidence>
<accession>A0A2K8KMS7</accession>
<dbReference type="KEGG" id="rfo:REIFOR_00970"/>
<dbReference type="AlphaFoldDB" id="A0A2K8KMS7"/>
<dbReference type="Gene3D" id="3.90.950.20">
    <property type="entry name" value="CinA-like"/>
    <property type="match status" value="1"/>
</dbReference>
<proteinExistence type="predicted"/>
<dbReference type="Pfam" id="PF02464">
    <property type="entry name" value="CinA"/>
    <property type="match status" value="1"/>
</dbReference>
<dbReference type="OrthoDB" id="9801454at2"/>
<dbReference type="InterPro" id="IPR036653">
    <property type="entry name" value="CinA-like_C"/>
</dbReference>
<organism evidence="2 3">
    <name type="scientific">Reinekea forsetii</name>
    <dbReference type="NCBI Taxonomy" id="1336806"/>
    <lineage>
        <taxon>Bacteria</taxon>
        <taxon>Pseudomonadati</taxon>
        <taxon>Pseudomonadota</taxon>
        <taxon>Gammaproteobacteria</taxon>
        <taxon>Oceanospirillales</taxon>
        <taxon>Saccharospirillaceae</taxon>
        <taxon>Reinekea</taxon>
    </lineage>
</organism>
<dbReference type="Proteomes" id="UP000229757">
    <property type="component" value="Chromosome"/>
</dbReference>
<name>A0A2K8KMS7_9GAMM</name>
<reference evidence="2 3" key="1">
    <citation type="journal article" date="2017" name="Environ. Microbiol.">
        <title>Genomic and physiological analyses of 'Reinekea forsetii' reveal a versatile opportunistic lifestyle during spring algae blooms.</title>
        <authorList>
            <person name="Avci B."/>
            <person name="Hahnke R.L."/>
            <person name="Chafee M."/>
            <person name="Fischer T."/>
            <person name="Gruber-Vodicka H."/>
            <person name="Tegetmeyer H.E."/>
            <person name="Harder J."/>
            <person name="Fuchs B.M."/>
            <person name="Amann R.I."/>
            <person name="Teeling H."/>
        </authorList>
    </citation>
    <scope>NUCLEOTIDE SEQUENCE [LARGE SCALE GENOMIC DNA]</scope>
    <source>
        <strain evidence="2 3">Hel1_31_D35</strain>
    </source>
</reference>
<dbReference type="EMBL" id="CP011797">
    <property type="protein sequence ID" value="ATX76137.1"/>
    <property type="molecule type" value="Genomic_DNA"/>
</dbReference>
<feature type="domain" description="CinA C-terminal" evidence="1">
    <location>
        <begin position="3"/>
        <end position="148"/>
    </location>
</feature>
<gene>
    <name evidence="2" type="primary">cinA</name>
    <name evidence="2" type="ORF">REIFOR_00970</name>
</gene>
<dbReference type="SUPFAM" id="SSF142433">
    <property type="entry name" value="CinA-like"/>
    <property type="match status" value="1"/>
</dbReference>
<dbReference type="InterPro" id="IPR008136">
    <property type="entry name" value="CinA_C"/>
</dbReference>
<keyword evidence="3" id="KW-1185">Reference proteome</keyword>
<evidence type="ECO:0000313" key="2">
    <source>
        <dbReference type="EMBL" id="ATX76137.1"/>
    </source>
</evidence>
<dbReference type="RefSeq" id="WP_100256499.1">
    <property type="nucleotide sequence ID" value="NZ_CP011797.1"/>
</dbReference>
<dbReference type="NCBIfam" id="TIGR00199">
    <property type="entry name" value="PncC_domain"/>
    <property type="match status" value="1"/>
</dbReference>